<proteinExistence type="predicted"/>
<reference evidence="3" key="1">
    <citation type="journal article" date="2010" name="ISME J.">
        <title>The complete genome sequence of the algal symbiont Dinoroseobacter shibae: a hitchhiker's guide to life in the sea.</title>
        <authorList>
            <person name="Wagner-Dobler I."/>
            <person name="Ballhausen B."/>
            <person name="Berger M."/>
            <person name="Brinkhoff T."/>
            <person name="Buchholz I."/>
            <person name="Bunk B."/>
            <person name="Cypionka H."/>
            <person name="Daniel R."/>
            <person name="Drepper T."/>
            <person name="Gerdts G."/>
            <person name="Hahnke S."/>
            <person name="Han C."/>
            <person name="Jahn D."/>
            <person name="Kalhoefer D."/>
            <person name="Kiss H."/>
            <person name="Klenk H.P."/>
            <person name="Kyrpides N."/>
            <person name="Liebl W."/>
            <person name="Liesegang H."/>
            <person name="Meincke L."/>
            <person name="Pati A."/>
            <person name="Petersen J."/>
            <person name="Piekarski T."/>
            <person name="Pommerenke C."/>
            <person name="Pradella S."/>
            <person name="Pukall R."/>
            <person name="Rabus R."/>
            <person name="Stackebrandt E."/>
            <person name="Thole S."/>
            <person name="Thompson L."/>
            <person name="Tielen P."/>
            <person name="Tomasch J."/>
            <person name="von Jan M."/>
            <person name="Wanphrut N."/>
            <person name="Wichels A."/>
            <person name="Zech H."/>
            <person name="Simon M."/>
        </authorList>
    </citation>
    <scope>NUCLEOTIDE SEQUENCE [LARGE SCALE GENOMIC DNA]</scope>
    <source>
        <strain evidence="3">DSM 16493 / NCIMB 14021 / DFL 12</strain>
    </source>
</reference>
<dbReference type="GO" id="GO:0045271">
    <property type="term" value="C:respiratory chain complex I"/>
    <property type="evidence" value="ECO:0007669"/>
    <property type="project" value="InterPro"/>
</dbReference>
<dbReference type="NCBIfam" id="NF006040">
    <property type="entry name" value="PRK08183.1"/>
    <property type="match status" value="1"/>
</dbReference>
<keyword evidence="3" id="KW-1185">Reference proteome</keyword>
<dbReference type="GO" id="GO:0006979">
    <property type="term" value="P:response to oxidative stress"/>
    <property type="evidence" value="ECO:0007669"/>
    <property type="project" value="TreeGrafter"/>
</dbReference>
<keyword evidence="2" id="KW-0560">Oxidoreductase</keyword>
<dbReference type="eggNOG" id="COG3761">
    <property type="taxonomic scope" value="Bacteria"/>
</dbReference>
<dbReference type="PANTHER" id="PTHR12910">
    <property type="entry name" value="NADH-UBIQUINONE OXIDOREDUCTASE SUBUNIT B17.2"/>
    <property type="match status" value="1"/>
</dbReference>
<protein>
    <submittedName>
        <fullName evidence="2">NADH:ubiquinone oxidoreductase 17.2 kD subunit</fullName>
        <ecNumber evidence="2">1.6.5.3</ecNumber>
        <ecNumber evidence="2">1.6.99.3</ecNumber>
    </submittedName>
</protein>
<dbReference type="AlphaFoldDB" id="A8LJB0"/>
<name>A8LJB0_DINSH</name>
<gene>
    <name evidence="2" type="ordered locus">Dshi_1390</name>
</gene>
<accession>A8LJB0</accession>
<feature type="region of interest" description="Disordered" evidence="1">
    <location>
        <begin position="101"/>
        <end position="144"/>
    </location>
</feature>
<dbReference type="GO" id="GO:0016491">
    <property type="term" value="F:oxidoreductase activity"/>
    <property type="evidence" value="ECO:0007669"/>
    <property type="project" value="UniProtKB-KW"/>
</dbReference>
<dbReference type="Pfam" id="PF05071">
    <property type="entry name" value="NDUFA12"/>
    <property type="match status" value="1"/>
</dbReference>
<evidence type="ECO:0000313" key="2">
    <source>
        <dbReference type="EMBL" id="ABV93132.1"/>
    </source>
</evidence>
<evidence type="ECO:0000313" key="3">
    <source>
        <dbReference type="Proteomes" id="UP000006833"/>
    </source>
</evidence>
<dbReference type="EC" id="1.6.99.3" evidence="2"/>
<dbReference type="EMBL" id="CP000830">
    <property type="protein sequence ID" value="ABV93132.1"/>
    <property type="molecule type" value="Genomic_DNA"/>
</dbReference>
<dbReference type="Proteomes" id="UP000006833">
    <property type="component" value="Chromosome"/>
</dbReference>
<dbReference type="HOGENOM" id="CLU_110455_4_0_5"/>
<organism evidence="2 3">
    <name type="scientific">Dinoroseobacter shibae (strain DSM 16493 / NCIMB 14021 / DFL 12)</name>
    <dbReference type="NCBI Taxonomy" id="398580"/>
    <lineage>
        <taxon>Bacteria</taxon>
        <taxon>Pseudomonadati</taxon>
        <taxon>Pseudomonadota</taxon>
        <taxon>Alphaproteobacteria</taxon>
        <taxon>Rhodobacterales</taxon>
        <taxon>Roseobacteraceae</taxon>
        <taxon>Dinoroseobacter</taxon>
    </lineage>
</organism>
<dbReference type="KEGG" id="dsh:Dshi_1390"/>
<feature type="compositionally biased region" description="Basic and acidic residues" evidence="1">
    <location>
        <begin position="104"/>
        <end position="113"/>
    </location>
</feature>
<dbReference type="STRING" id="398580.Dshi_1390"/>
<dbReference type="InterPro" id="IPR007763">
    <property type="entry name" value="NDUFA12"/>
</dbReference>
<dbReference type="EC" id="1.6.5.3" evidence="2"/>
<evidence type="ECO:0000256" key="1">
    <source>
        <dbReference type="SAM" id="MobiDB-lite"/>
    </source>
</evidence>
<keyword evidence="2" id="KW-0830">Ubiquinone</keyword>
<sequence length="144" mass="16608">MSLDARPAIVHIWANPTGGIMKFLLQLITWWNAETLGMRLWSKRNGEKVGEDEAGNSFFQTKDGKRRWVIYNGEVEASRVSPDWHGWLHFTWKEPPTAKPLARKSWEKPHEENLTGTPLAYAPAGSLRRPKPVERADYEAWQPE</sequence>
<dbReference type="PANTHER" id="PTHR12910:SF2">
    <property type="entry name" value="NADH DEHYDROGENASE [UBIQUINONE] 1 ALPHA SUBCOMPLEX SUBUNIT 12"/>
    <property type="match status" value="1"/>
</dbReference>